<dbReference type="SMART" id="SM00408">
    <property type="entry name" value="IGc2"/>
    <property type="match status" value="1"/>
</dbReference>
<keyword evidence="2" id="KW-0677">Repeat</keyword>
<dbReference type="InterPro" id="IPR007110">
    <property type="entry name" value="Ig-like_dom"/>
</dbReference>
<dbReference type="InterPro" id="IPR036179">
    <property type="entry name" value="Ig-like_dom_sf"/>
</dbReference>
<dbReference type="InterPro" id="IPR051170">
    <property type="entry name" value="Neural/epithelial_adhesion"/>
</dbReference>
<dbReference type="InterPro" id="IPR003599">
    <property type="entry name" value="Ig_sub"/>
</dbReference>
<accession>A0A7R9PTQ8</accession>
<keyword evidence="1" id="KW-0732">Signal</keyword>
<name>A0A7R9PTQ8_9ACAR</name>
<dbReference type="CDD" id="cd00096">
    <property type="entry name" value="Ig"/>
    <property type="match status" value="1"/>
</dbReference>
<dbReference type="SUPFAM" id="SSF48726">
    <property type="entry name" value="Immunoglobulin"/>
    <property type="match status" value="3"/>
</dbReference>
<dbReference type="PROSITE" id="PS50835">
    <property type="entry name" value="IG_LIKE"/>
    <property type="match status" value="3"/>
</dbReference>
<dbReference type="Pfam" id="PF13927">
    <property type="entry name" value="Ig_3"/>
    <property type="match status" value="2"/>
</dbReference>
<dbReference type="SMART" id="SM00409">
    <property type="entry name" value="IG"/>
    <property type="match status" value="2"/>
</dbReference>
<dbReference type="FunFam" id="2.60.40.10:FF:000324">
    <property type="entry name" value="Down syndrome cell adhesion molecule, isoform D"/>
    <property type="match status" value="1"/>
</dbReference>
<dbReference type="EMBL" id="OC854761">
    <property type="protein sequence ID" value="CAD7620271.1"/>
    <property type="molecule type" value="Genomic_DNA"/>
</dbReference>
<gene>
    <name evidence="6" type="ORF">OSB1V03_LOCUS762</name>
</gene>
<dbReference type="Gene3D" id="2.60.40.10">
    <property type="entry name" value="Immunoglobulins"/>
    <property type="match status" value="3"/>
</dbReference>
<evidence type="ECO:0000256" key="2">
    <source>
        <dbReference type="ARBA" id="ARBA00022737"/>
    </source>
</evidence>
<dbReference type="OrthoDB" id="6511736at2759"/>
<feature type="domain" description="Ig-like" evidence="5">
    <location>
        <begin position="114"/>
        <end position="150"/>
    </location>
</feature>
<feature type="non-terminal residue" evidence="6">
    <location>
        <position position="1"/>
    </location>
</feature>
<dbReference type="PANTHER" id="PTHR12231:SF253">
    <property type="entry name" value="DPR-INTERACTING PROTEIN ETA, ISOFORM B-RELATED"/>
    <property type="match status" value="1"/>
</dbReference>
<evidence type="ECO:0000259" key="5">
    <source>
        <dbReference type="PROSITE" id="PS50835"/>
    </source>
</evidence>
<evidence type="ECO:0000256" key="1">
    <source>
        <dbReference type="ARBA" id="ARBA00022729"/>
    </source>
</evidence>
<dbReference type="PANTHER" id="PTHR12231">
    <property type="entry name" value="CTX-RELATED TYPE I TRANSMEMBRANE PROTEIN"/>
    <property type="match status" value="1"/>
</dbReference>
<sequence length="250" mass="27950">MLLVQQHYVVEVYDDFVTVGNTAVFRCHIPGFIKDFVDVVSWIQDSTALIQANDPPGDRFSIFTSGELHIRRVQQSDALKTFRCQVRHRLTGETLISSSVGRLYVTEAFSNQPPRITDSKPVVVVKEGEDVELACAAQGYPVPTYTWARNTQPIKAFSNQPPRITDSKPVVVVKEGEDVELACAAQGYPVPTYTWARNTQPIRQLAFNRVRQLDGSLRLSQVLQSDAGIYRCTVNNSVGSEMMETQLIVT</sequence>
<protein>
    <recommendedName>
        <fullName evidence="5">Ig-like domain-containing protein</fullName>
    </recommendedName>
</protein>
<reference evidence="6" key="1">
    <citation type="submission" date="2020-11" db="EMBL/GenBank/DDBJ databases">
        <authorList>
            <person name="Tran Van P."/>
        </authorList>
    </citation>
    <scope>NUCLEOTIDE SEQUENCE</scope>
</reference>
<evidence type="ECO:0000256" key="3">
    <source>
        <dbReference type="ARBA" id="ARBA00023157"/>
    </source>
</evidence>
<evidence type="ECO:0000313" key="6">
    <source>
        <dbReference type="EMBL" id="CAD7620271.1"/>
    </source>
</evidence>
<dbReference type="Proteomes" id="UP000759131">
    <property type="component" value="Unassembled WGS sequence"/>
</dbReference>
<dbReference type="InterPro" id="IPR013783">
    <property type="entry name" value="Ig-like_fold"/>
</dbReference>
<keyword evidence="3" id="KW-1015">Disulfide bond</keyword>
<keyword evidence="7" id="KW-1185">Reference proteome</keyword>
<evidence type="ECO:0000256" key="4">
    <source>
        <dbReference type="ARBA" id="ARBA00023319"/>
    </source>
</evidence>
<proteinExistence type="predicted"/>
<keyword evidence="4" id="KW-0393">Immunoglobulin domain</keyword>
<dbReference type="AlphaFoldDB" id="A0A7R9PTQ8"/>
<feature type="domain" description="Ig-like" evidence="5">
    <location>
        <begin position="20"/>
        <end position="97"/>
    </location>
</feature>
<dbReference type="InterPro" id="IPR003598">
    <property type="entry name" value="Ig_sub2"/>
</dbReference>
<organism evidence="6">
    <name type="scientific">Medioppia subpectinata</name>
    <dbReference type="NCBI Taxonomy" id="1979941"/>
    <lineage>
        <taxon>Eukaryota</taxon>
        <taxon>Metazoa</taxon>
        <taxon>Ecdysozoa</taxon>
        <taxon>Arthropoda</taxon>
        <taxon>Chelicerata</taxon>
        <taxon>Arachnida</taxon>
        <taxon>Acari</taxon>
        <taxon>Acariformes</taxon>
        <taxon>Sarcoptiformes</taxon>
        <taxon>Oribatida</taxon>
        <taxon>Brachypylina</taxon>
        <taxon>Oppioidea</taxon>
        <taxon>Oppiidae</taxon>
        <taxon>Medioppia</taxon>
    </lineage>
</organism>
<feature type="domain" description="Ig-like" evidence="5">
    <location>
        <begin position="162"/>
        <end position="250"/>
    </location>
</feature>
<evidence type="ECO:0000313" key="7">
    <source>
        <dbReference type="Proteomes" id="UP000759131"/>
    </source>
</evidence>
<dbReference type="EMBL" id="CAJPIZ010000186">
    <property type="protein sequence ID" value="CAG2100701.1"/>
    <property type="molecule type" value="Genomic_DNA"/>
</dbReference>